<gene>
    <name evidence="1" type="ORF">MLD38_028120</name>
</gene>
<protein>
    <submittedName>
        <fullName evidence="1">Uncharacterized protein</fullName>
    </submittedName>
</protein>
<evidence type="ECO:0000313" key="1">
    <source>
        <dbReference type="EMBL" id="KAI4329772.1"/>
    </source>
</evidence>
<comment type="caution">
    <text evidence="1">The sequence shown here is derived from an EMBL/GenBank/DDBJ whole genome shotgun (WGS) entry which is preliminary data.</text>
</comment>
<proteinExistence type="predicted"/>
<dbReference type="Proteomes" id="UP001057402">
    <property type="component" value="Chromosome 8"/>
</dbReference>
<dbReference type="EMBL" id="CM042887">
    <property type="protein sequence ID" value="KAI4329772.1"/>
    <property type="molecule type" value="Genomic_DNA"/>
</dbReference>
<keyword evidence="2" id="KW-1185">Reference proteome</keyword>
<accession>A0ACB9MZV8</accession>
<name>A0ACB9MZV8_9MYRT</name>
<evidence type="ECO:0000313" key="2">
    <source>
        <dbReference type="Proteomes" id="UP001057402"/>
    </source>
</evidence>
<sequence length="103" mass="11652">MGLMCGEFYRPARRNSLPKWGKIARLCIQVFVEGCKYLEESKCVGVFIVTCKLPTQTFFKEYMGIPMLFEDYSCQFHFGVPALSPGLDSALKEPCLEICPNAI</sequence>
<reference evidence="2" key="1">
    <citation type="journal article" date="2023" name="Front. Plant Sci.">
        <title>Chromosomal-level genome assembly of Melastoma candidum provides insights into trichome evolution.</title>
        <authorList>
            <person name="Zhong Y."/>
            <person name="Wu W."/>
            <person name="Sun C."/>
            <person name="Zou P."/>
            <person name="Liu Y."/>
            <person name="Dai S."/>
            <person name="Zhou R."/>
        </authorList>
    </citation>
    <scope>NUCLEOTIDE SEQUENCE [LARGE SCALE GENOMIC DNA]</scope>
</reference>
<organism evidence="1 2">
    <name type="scientific">Melastoma candidum</name>
    <dbReference type="NCBI Taxonomy" id="119954"/>
    <lineage>
        <taxon>Eukaryota</taxon>
        <taxon>Viridiplantae</taxon>
        <taxon>Streptophyta</taxon>
        <taxon>Embryophyta</taxon>
        <taxon>Tracheophyta</taxon>
        <taxon>Spermatophyta</taxon>
        <taxon>Magnoliopsida</taxon>
        <taxon>eudicotyledons</taxon>
        <taxon>Gunneridae</taxon>
        <taxon>Pentapetalae</taxon>
        <taxon>rosids</taxon>
        <taxon>malvids</taxon>
        <taxon>Myrtales</taxon>
        <taxon>Melastomataceae</taxon>
        <taxon>Melastomatoideae</taxon>
        <taxon>Melastomateae</taxon>
        <taxon>Melastoma</taxon>
    </lineage>
</organism>